<proteinExistence type="predicted"/>
<organism evidence="1 2">
    <name type="scientific">Thermodesulfovibrio aggregans</name>
    <dbReference type="NCBI Taxonomy" id="86166"/>
    <lineage>
        <taxon>Bacteria</taxon>
        <taxon>Pseudomonadati</taxon>
        <taxon>Nitrospirota</taxon>
        <taxon>Thermodesulfovibrionia</taxon>
        <taxon>Thermodesulfovibrionales</taxon>
        <taxon>Thermodesulfovibrionaceae</taxon>
        <taxon>Thermodesulfovibrio</taxon>
    </lineage>
</organism>
<evidence type="ECO:0000313" key="1">
    <source>
        <dbReference type="EMBL" id="PMP71994.1"/>
    </source>
</evidence>
<comment type="caution">
    <text evidence="1">The sequence shown here is derived from an EMBL/GenBank/DDBJ whole genome shotgun (WGS) entry which is preliminary data.</text>
</comment>
<dbReference type="AlphaFoldDB" id="A0A2J6WNK5"/>
<accession>A0A2J6WNK5</accession>
<dbReference type="Proteomes" id="UP000242288">
    <property type="component" value="Unassembled WGS sequence"/>
</dbReference>
<reference evidence="1 2" key="1">
    <citation type="submission" date="2018-01" db="EMBL/GenBank/DDBJ databases">
        <title>Metagenomic assembled genomes from two thermal pools in the Uzon Caldera, Kamchatka, Russia.</title>
        <authorList>
            <person name="Wilkins L."/>
            <person name="Ettinger C."/>
        </authorList>
    </citation>
    <scope>NUCLEOTIDE SEQUENCE [LARGE SCALE GENOMIC DNA]</scope>
    <source>
        <strain evidence="1">ZAV-04</strain>
    </source>
</reference>
<protein>
    <submittedName>
        <fullName evidence="1">Uncharacterized protein</fullName>
    </submittedName>
</protein>
<gene>
    <name evidence="1" type="ORF">C0186_02435</name>
</gene>
<dbReference type="EMBL" id="PNIO01000018">
    <property type="protein sequence ID" value="PMP71994.1"/>
    <property type="molecule type" value="Genomic_DNA"/>
</dbReference>
<evidence type="ECO:0000313" key="2">
    <source>
        <dbReference type="Proteomes" id="UP000242288"/>
    </source>
</evidence>
<sequence length="113" mass="12986">MIHYLIECSYSQENIVLNKGYEVVISEKEKVITTVDILLCVRGLASEVRHFEKLIASRSMVFLLKSGEITHMLCRLGMKKVAFDGRTSKGFLFLVGNFNVFQIFAKKMMILIY</sequence>
<name>A0A2J6WNK5_9BACT</name>